<dbReference type="RefSeq" id="XP_073924460.1">
    <property type="nucleotide sequence ID" value="XM_074068359.1"/>
</dbReference>
<reference evidence="2" key="1">
    <citation type="submission" date="2025-08" db="UniProtKB">
        <authorList>
            <consortium name="RefSeq"/>
        </authorList>
    </citation>
    <scope>IDENTIFICATION</scope>
</reference>
<evidence type="ECO:0000313" key="2">
    <source>
        <dbReference type="RefSeq" id="XP_073924460.1"/>
    </source>
</evidence>
<accession>A0AC58M4X9</accession>
<protein>
    <submittedName>
        <fullName evidence="2">Interphotoreceptor matrix proteoglycan 1-like</fullName>
    </submittedName>
</protein>
<evidence type="ECO:0000313" key="1">
    <source>
        <dbReference type="Proteomes" id="UP001732720"/>
    </source>
</evidence>
<proteinExistence type="predicted"/>
<gene>
    <name evidence="2" type="primary">LOC109686457</name>
</gene>
<name>A0AC58M4X9_CASCN</name>
<dbReference type="Proteomes" id="UP001732720">
    <property type="component" value="Chromosome 1"/>
</dbReference>
<sequence>MYLRGVDFKKLISGVLEEDQSLDVRTIQFRDEIGSSPTSELDTQSELPKSPADITKDAALSSGLSLSEPRLETVDREGPGLPVSGMSSTHSSWPTPAVDSASPSETPPLLTTSSIFSLTDQRATDLTSLGQTLLIPGLTLPTVDSSATSQLTLEISHSLAPSDDSRLSAGHRGIMRALDGMDASDTPALPEVPRQNGYVSTPDHFLDTTTPVPAPQYITTSLMTTASRGQELVVFFSLRVANMPFSDDLFNKSSLEYQALEQRFTQLLVPYLRSNLTGFKQLEILNFRNGSVIVNSKMRFAQSVPYNLTQAVHGILEDFCSTAAELDLEIDNYSLNIEPADQADPCKFLACGEFAQCIKHEWTKEAECRCRPEYESRQGVTHMDEGLCAPGEACEAIQGKGAPCRLLEHSKNQAHETNVNEFPHQQDSKVAKKRNSELLV</sequence>
<organism evidence="1 2">
    <name type="scientific">Castor canadensis</name>
    <name type="common">American beaver</name>
    <dbReference type="NCBI Taxonomy" id="51338"/>
    <lineage>
        <taxon>Eukaryota</taxon>
        <taxon>Metazoa</taxon>
        <taxon>Chordata</taxon>
        <taxon>Craniata</taxon>
        <taxon>Vertebrata</taxon>
        <taxon>Euteleostomi</taxon>
        <taxon>Mammalia</taxon>
        <taxon>Eutheria</taxon>
        <taxon>Euarchontoglires</taxon>
        <taxon>Glires</taxon>
        <taxon>Rodentia</taxon>
        <taxon>Castorimorpha</taxon>
        <taxon>Castoridae</taxon>
        <taxon>Castor</taxon>
    </lineage>
</organism>
<keyword evidence="1" id="KW-1185">Reference proteome</keyword>